<dbReference type="EMBL" id="CM004400">
    <property type="protein sequence ID" value="OAY30088.1"/>
    <property type="molecule type" value="Genomic_DNA"/>
</dbReference>
<dbReference type="PANTHER" id="PTHR14493">
    <property type="entry name" value="UNKEMPT FAMILY MEMBER"/>
    <property type="match status" value="1"/>
</dbReference>
<keyword evidence="3 6" id="KW-0862">Zinc</keyword>
<evidence type="ECO:0000313" key="8">
    <source>
        <dbReference type="EMBL" id="OAY30088.1"/>
    </source>
</evidence>
<keyword evidence="1 6" id="KW-0479">Metal-binding</keyword>
<evidence type="ECO:0000256" key="4">
    <source>
        <dbReference type="ARBA" id="ARBA00023125"/>
    </source>
</evidence>
<organism evidence="8 9">
    <name type="scientific">Manihot esculenta</name>
    <name type="common">Cassava</name>
    <name type="synonym">Jatropha manihot</name>
    <dbReference type="NCBI Taxonomy" id="3983"/>
    <lineage>
        <taxon>Eukaryota</taxon>
        <taxon>Viridiplantae</taxon>
        <taxon>Streptophyta</taxon>
        <taxon>Embryophyta</taxon>
        <taxon>Tracheophyta</taxon>
        <taxon>Spermatophyta</taxon>
        <taxon>Magnoliopsida</taxon>
        <taxon>eudicotyledons</taxon>
        <taxon>Gunneridae</taxon>
        <taxon>Pentapetalae</taxon>
        <taxon>rosids</taxon>
        <taxon>fabids</taxon>
        <taxon>Malpighiales</taxon>
        <taxon>Euphorbiaceae</taxon>
        <taxon>Crotonoideae</taxon>
        <taxon>Manihoteae</taxon>
        <taxon>Manihot</taxon>
    </lineage>
</organism>
<dbReference type="SMART" id="SM00356">
    <property type="entry name" value="ZnF_C3H1"/>
    <property type="match status" value="2"/>
</dbReference>
<evidence type="ECO:0000256" key="1">
    <source>
        <dbReference type="ARBA" id="ARBA00022723"/>
    </source>
</evidence>
<dbReference type="Gene3D" id="3.30.1370.210">
    <property type="match status" value="1"/>
</dbReference>
<keyword evidence="9" id="KW-1185">Reference proteome</keyword>
<sequence length="615" mass="67937">MDMDYTNGTVEAEHSFSVLLEYAADNDVEGFKRSVCDESEIMEVGLWYGHQRLFKRGILELRTPLMVAATYGSVEVVKLILSLPEVDVNFSCGTDKSTALHCAAAGGSVDAINAVKLLLLAGADPNSTDANGHRPIDVVVASPNFPYLKTALVKLLKNSVNHWDLQFSPSISLSSEDGSSSSVSGSVLSPTTSKLHDVRVSSAKKEYPVDPTVPDIMSSIYTTDEFRMFSFKIQPCSRAYSHDWTECPFVHPGENARRRDPRRFHYSCLPCPDHRKGACRRGDLCEYSHGIFECWLHPAQYRTRLCKDGTSCIRRVCFFAHTSDELRPLYMSNGAAAADFTAALSNLSGSPSAVSAMSPLSFTPPISPSSNDLCLSMSWPQCNILNLKTPSNNLQASRLRTPLNAKDIPSEEFNRFQDFELLQLRLLNELSCVSQPHYNSSSATLKQLNATDVDRFLSSKVSSLQNTYQLGAAPVFFPSYNPAVINEFQPQSIPSPIKTGVFSPKNVDYSPLQASFDSSSPMKMSPRLNELTSPMSSQLPTLPQSEKLQLQLGSLRSQELGVNADWSIRADEVGLLQKLCSNEKSVDEPDVSWVQSVLKESPSETEEKQISFRFS</sequence>
<dbReference type="GO" id="GO:0003677">
    <property type="term" value="F:DNA binding"/>
    <property type="evidence" value="ECO:0007669"/>
    <property type="project" value="UniProtKB-KW"/>
</dbReference>
<protein>
    <recommendedName>
        <fullName evidence="7">C3H1-type domain-containing protein</fullName>
    </recommendedName>
</protein>
<keyword evidence="5" id="KW-0040">ANK repeat</keyword>
<feature type="repeat" description="ANK" evidence="5">
    <location>
        <begin position="95"/>
        <end position="130"/>
    </location>
</feature>
<dbReference type="Gene3D" id="1.25.40.20">
    <property type="entry name" value="Ankyrin repeat-containing domain"/>
    <property type="match status" value="1"/>
</dbReference>
<dbReference type="EMBL" id="CM004400">
    <property type="protein sequence ID" value="OAY30089.1"/>
    <property type="molecule type" value="Genomic_DNA"/>
</dbReference>
<dbReference type="GO" id="GO:0010468">
    <property type="term" value="P:regulation of gene expression"/>
    <property type="evidence" value="ECO:0007669"/>
    <property type="project" value="UniProtKB-ARBA"/>
</dbReference>
<dbReference type="PROSITE" id="PS50103">
    <property type="entry name" value="ZF_C3H1"/>
    <property type="match status" value="1"/>
</dbReference>
<dbReference type="SUPFAM" id="SSF48403">
    <property type="entry name" value="Ankyrin repeat"/>
    <property type="match status" value="1"/>
</dbReference>
<name>A0A251J7Q7_MANES</name>
<dbReference type="Pfam" id="PF12796">
    <property type="entry name" value="Ank_2"/>
    <property type="match status" value="1"/>
</dbReference>
<dbReference type="Proteomes" id="UP000091857">
    <property type="component" value="Chromosome 14"/>
</dbReference>
<keyword evidence="4" id="KW-0238">DNA-binding</keyword>
<dbReference type="GO" id="GO:0008270">
    <property type="term" value="F:zinc ion binding"/>
    <property type="evidence" value="ECO:0007669"/>
    <property type="project" value="UniProtKB-KW"/>
</dbReference>
<gene>
    <name evidence="8" type="ORF">MANES_14G002700</name>
</gene>
<proteinExistence type="predicted"/>
<evidence type="ECO:0000256" key="3">
    <source>
        <dbReference type="ARBA" id="ARBA00022833"/>
    </source>
</evidence>
<dbReference type="InterPro" id="IPR057444">
    <property type="entry name" value="Znf-CCCH_AtC3H23-like"/>
</dbReference>
<feature type="zinc finger region" description="C3H1-type" evidence="6">
    <location>
        <begin position="270"/>
        <end position="292"/>
    </location>
</feature>
<accession>A0A251J7Q7</accession>
<dbReference type="InterPro" id="IPR000571">
    <property type="entry name" value="Znf_CCCH"/>
</dbReference>
<evidence type="ECO:0000256" key="5">
    <source>
        <dbReference type="PROSITE-ProRule" id="PRU00023"/>
    </source>
</evidence>
<dbReference type="AlphaFoldDB" id="A0A251J7Q7"/>
<dbReference type="PROSITE" id="PS50088">
    <property type="entry name" value="ANK_REPEAT"/>
    <property type="match status" value="1"/>
</dbReference>
<dbReference type="InterPro" id="IPR036770">
    <property type="entry name" value="Ankyrin_rpt-contain_sf"/>
</dbReference>
<keyword evidence="2 6" id="KW-0863">Zinc-finger</keyword>
<dbReference type="SMR" id="A0A251J7Q7"/>
<dbReference type="InterPro" id="IPR002110">
    <property type="entry name" value="Ankyrin_rpt"/>
</dbReference>
<dbReference type="InterPro" id="IPR045234">
    <property type="entry name" value="Unkempt-like"/>
</dbReference>
<dbReference type="Pfam" id="PF25512">
    <property type="entry name" value="zf-CCCH_AtC3H23"/>
    <property type="match status" value="1"/>
</dbReference>
<evidence type="ECO:0000313" key="9">
    <source>
        <dbReference type="Proteomes" id="UP000091857"/>
    </source>
</evidence>
<dbReference type="Gramene" id="Manes.14G002700.1.v8.1">
    <property type="protein sequence ID" value="Manes.14G002700.1.v8.1.CDS.1"/>
    <property type="gene ID" value="Manes.14G002700.v8.1"/>
</dbReference>
<dbReference type="Pfam" id="PF00642">
    <property type="entry name" value="zf-CCCH"/>
    <property type="match status" value="1"/>
</dbReference>
<evidence type="ECO:0000256" key="6">
    <source>
        <dbReference type="PROSITE-ProRule" id="PRU00723"/>
    </source>
</evidence>
<evidence type="ECO:0000256" key="2">
    <source>
        <dbReference type="ARBA" id="ARBA00022771"/>
    </source>
</evidence>
<dbReference type="PANTHER" id="PTHR14493:SF91">
    <property type="entry name" value="C3H1-TYPE DOMAIN-CONTAINING PROTEIN"/>
    <property type="match status" value="1"/>
</dbReference>
<dbReference type="PROSITE" id="PS50297">
    <property type="entry name" value="ANK_REP_REGION"/>
    <property type="match status" value="1"/>
</dbReference>
<reference evidence="8 9" key="1">
    <citation type="submission" date="2016-02" db="EMBL/GenBank/DDBJ databases">
        <title>WGS assembly of Manihot esculenta.</title>
        <authorList>
            <person name="Bredeson J.V."/>
            <person name="Prochnik S.E."/>
            <person name="Lyons J.B."/>
            <person name="Schmutz J."/>
            <person name="Grimwood J."/>
            <person name="Vrebalov J."/>
            <person name="Bart R.S."/>
            <person name="Amuge T."/>
            <person name="Ferguson M.E."/>
            <person name="Green R."/>
            <person name="Putnam N."/>
            <person name="Stites J."/>
            <person name="Rounsley S."/>
            <person name="Rokhsar D.S."/>
        </authorList>
    </citation>
    <scope>NUCLEOTIDE SEQUENCE [LARGE SCALE GENOMIC DNA]</scope>
    <source>
        <strain evidence="9">cv. AM560-2</strain>
        <tissue evidence="8">Leaf</tissue>
    </source>
</reference>
<evidence type="ECO:0000259" key="7">
    <source>
        <dbReference type="PROSITE" id="PS50103"/>
    </source>
</evidence>
<feature type="domain" description="C3H1-type" evidence="7">
    <location>
        <begin position="270"/>
        <end position="292"/>
    </location>
</feature>
<dbReference type="SMART" id="SM00248">
    <property type="entry name" value="ANK"/>
    <property type="match status" value="2"/>
</dbReference>